<reference evidence="3" key="1">
    <citation type="journal article" date="2013" name="Proc. Natl. Acad. Sci. U.S.A.">
        <title>Improving the coverage of the cyanobacterial phylum using diversity-driven genome sequencing.</title>
        <authorList>
            <person name="Shih P.M."/>
            <person name="Wu D."/>
            <person name="Latifi A."/>
            <person name="Axen S.D."/>
            <person name="Fewer D.P."/>
            <person name="Talla E."/>
            <person name="Calteau A."/>
            <person name="Cai F."/>
            <person name="Tandeau de Marsac N."/>
            <person name="Rippka R."/>
            <person name="Herdman M."/>
            <person name="Sivonen K."/>
            <person name="Coursin T."/>
            <person name="Laurent T."/>
            <person name="Goodwin L."/>
            <person name="Nolan M."/>
            <person name="Davenport K.W."/>
            <person name="Han C.S."/>
            <person name="Rubin E.M."/>
            <person name="Eisen J.A."/>
            <person name="Woyke T."/>
            <person name="Gugger M."/>
            <person name="Kerfeld C.A."/>
        </authorList>
    </citation>
    <scope>NUCLEOTIDE SEQUENCE [LARGE SCALE GENOMIC DNA]</scope>
    <source>
        <strain evidence="3">ATCC 29371 / PCC 7437</strain>
    </source>
</reference>
<dbReference type="InterPro" id="IPR022742">
    <property type="entry name" value="Hydrolase_4"/>
</dbReference>
<feature type="domain" description="Serine aminopeptidase S33" evidence="1">
    <location>
        <begin position="72"/>
        <end position="180"/>
    </location>
</feature>
<dbReference type="PANTHER" id="PTHR12277">
    <property type="entry name" value="ALPHA/BETA HYDROLASE DOMAIN-CONTAINING PROTEIN"/>
    <property type="match status" value="1"/>
</dbReference>
<sequence>MMLILGGLILTIYVMICGVLRWKQTKLIFFPSPVVVATPKDYQLAYEEVWLPVSTGKIHGWWIPASTLEAPVILYLHGNGSNNGDTIGQATRFHQLNFSTLLIDYRGYGYSSGPFPNETLVYEDAEAAWQYLTVERKINPNKIIVYGHSLGGAIALELATRHPELAGLIVNGTFTSMRAIAAYMKQYRILPLDWILTQKFDSITKIKTLKTPILLMHGIEDRVVPAWMSQELFTATAAPKQLWLVPKAGHNDLAKVAGEEYLEKIKQFVEQVTK</sequence>
<dbReference type="Gene3D" id="3.40.50.1820">
    <property type="entry name" value="alpha/beta hydrolase"/>
    <property type="match status" value="1"/>
</dbReference>
<accession>K9XS21</accession>
<gene>
    <name evidence="2" type="ordered locus">Sta7437_1286</name>
</gene>
<dbReference type="GO" id="GO:0016787">
    <property type="term" value="F:hydrolase activity"/>
    <property type="evidence" value="ECO:0007669"/>
    <property type="project" value="UniProtKB-KW"/>
</dbReference>
<dbReference type="Proteomes" id="UP000010473">
    <property type="component" value="Chromosome"/>
</dbReference>
<dbReference type="EMBL" id="CP003653">
    <property type="protein sequence ID" value="AFZ34856.1"/>
    <property type="molecule type" value="Genomic_DNA"/>
</dbReference>
<dbReference type="KEGG" id="scs:Sta7437_1286"/>
<keyword evidence="2" id="KW-0378">Hydrolase</keyword>
<dbReference type="InterPro" id="IPR000073">
    <property type="entry name" value="AB_hydrolase_1"/>
</dbReference>
<dbReference type="HOGENOM" id="CLU_029375_2_1_3"/>
<dbReference type="Pfam" id="PF12146">
    <property type="entry name" value="Hydrolase_4"/>
    <property type="match status" value="1"/>
</dbReference>
<evidence type="ECO:0000313" key="2">
    <source>
        <dbReference type="EMBL" id="AFZ34856.1"/>
    </source>
</evidence>
<evidence type="ECO:0000313" key="3">
    <source>
        <dbReference type="Proteomes" id="UP000010473"/>
    </source>
</evidence>
<dbReference type="PANTHER" id="PTHR12277:SF81">
    <property type="entry name" value="PROTEIN ABHD13"/>
    <property type="match status" value="1"/>
</dbReference>
<dbReference type="PATRIC" id="fig|111780.3.peg.1340"/>
<dbReference type="eggNOG" id="COG1073">
    <property type="taxonomic scope" value="Bacteria"/>
</dbReference>
<organism evidence="2 3">
    <name type="scientific">Stanieria cyanosphaera (strain ATCC 29371 / PCC 7437)</name>
    <dbReference type="NCBI Taxonomy" id="111780"/>
    <lineage>
        <taxon>Bacteria</taxon>
        <taxon>Bacillati</taxon>
        <taxon>Cyanobacteriota</taxon>
        <taxon>Cyanophyceae</taxon>
        <taxon>Pleurocapsales</taxon>
        <taxon>Dermocarpellaceae</taxon>
        <taxon>Stanieria</taxon>
    </lineage>
</organism>
<evidence type="ECO:0000259" key="1">
    <source>
        <dbReference type="Pfam" id="PF12146"/>
    </source>
</evidence>
<dbReference type="SUPFAM" id="SSF53474">
    <property type="entry name" value="alpha/beta-Hydrolases"/>
    <property type="match status" value="1"/>
</dbReference>
<keyword evidence="3" id="KW-1185">Reference proteome</keyword>
<protein>
    <submittedName>
        <fullName evidence="2">Alpha/beta hydrolase fold protein</fullName>
    </submittedName>
</protein>
<proteinExistence type="predicted"/>
<dbReference type="InterPro" id="IPR029058">
    <property type="entry name" value="AB_hydrolase_fold"/>
</dbReference>
<dbReference type="AlphaFoldDB" id="K9XS21"/>
<dbReference type="STRING" id="111780.Sta7437_1286"/>
<name>K9XS21_STAC7</name>
<dbReference type="PRINTS" id="PR00111">
    <property type="entry name" value="ABHYDROLASE"/>
</dbReference>